<evidence type="ECO:0000259" key="7">
    <source>
        <dbReference type="PROSITE" id="PS51296"/>
    </source>
</evidence>
<evidence type="ECO:0000256" key="6">
    <source>
        <dbReference type="ARBA" id="ARBA00023014"/>
    </source>
</evidence>
<dbReference type="GO" id="GO:0005506">
    <property type="term" value="F:iron ion binding"/>
    <property type="evidence" value="ECO:0007669"/>
    <property type="project" value="InterPro"/>
</dbReference>
<dbReference type="InterPro" id="IPR036922">
    <property type="entry name" value="Rieske_2Fe-2S_sf"/>
</dbReference>
<dbReference type="GO" id="GO:0051537">
    <property type="term" value="F:2 iron, 2 sulfur cluster binding"/>
    <property type="evidence" value="ECO:0007669"/>
    <property type="project" value="UniProtKB-KW"/>
</dbReference>
<sequence>MTRFRRRADIAALVQDDRVHRDVYLNEELFALEQQHFFANTWSYLGHASQVPAAGDYLAVEIAGRPLLMVRQGDGGIRVLYNRCAHKGSKLVSDDCGSTGKFFRCPYHAWTYRLDGAPLAIPLKSGYEGTRLKDCESGRGMVALKHVVAYRDFVFVKIGDAGPDFESYFGDALGAIDNLVDRSPVGRLRIEGGVLRNVIHCNWKMYLENINDTVHPMSTHESATQAANALWQGQPADAPKPMAMEQILPFGAGYDFFDRMGGRIYPNGHSVLGINFSIHSGYAQMRDYEQALSDAHGVERAAEILQRSPQNSVCFPSLALKGSPQAFRVIRPLAADRTLIEAWSLRVEGAPALLFERSMTYNRLVFSPMSVVAHDDVHLFENMQEGLRGEGNDWVSLHRGFDPAEFGQTTLEVNGTNEILMRNQFRAWVKFMTLSMQD</sequence>
<dbReference type="Pfam" id="PF00355">
    <property type="entry name" value="Rieske"/>
    <property type="match status" value="1"/>
</dbReference>
<evidence type="ECO:0000256" key="1">
    <source>
        <dbReference type="ARBA" id="ARBA00008751"/>
    </source>
</evidence>
<dbReference type="Pfam" id="PF00848">
    <property type="entry name" value="Ring_hydroxyl_A"/>
    <property type="match status" value="1"/>
</dbReference>
<keyword evidence="2" id="KW-0001">2Fe-2S</keyword>
<keyword evidence="6" id="KW-0411">Iron-sulfur</keyword>
<dbReference type="GO" id="GO:0016491">
    <property type="term" value="F:oxidoreductase activity"/>
    <property type="evidence" value="ECO:0007669"/>
    <property type="project" value="UniProtKB-KW"/>
</dbReference>
<dbReference type="AlphaFoldDB" id="A0A515DA20"/>
<dbReference type="InterPro" id="IPR015879">
    <property type="entry name" value="Ring_hydroxy_dOase_asu_C_dom"/>
</dbReference>
<dbReference type="Gene3D" id="2.102.10.10">
    <property type="entry name" value="Rieske [2Fe-2S] iron-sulphur domain"/>
    <property type="match status" value="1"/>
</dbReference>
<dbReference type="EMBL" id="CP035503">
    <property type="protein sequence ID" value="QDL37258.1"/>
    <property type="molecule type" value="Genomic_DNA"/>
</dbReference>
<feature type="domain" description="Rieske" evidence="7">
    <location>
        <begin position="42"/>
        <end position="122"/>
    </location>
</feature>
<dbReference type="PROSITE" id="PS51296">
    <property type="entry name" value="RIESKE"/>
    <property type="match status" value="1"/>
</dbReference>
<dbReference type="Gene3D" id="3.90.380.10">
    <property type="entry name" value="Naphthalene 1,2-dioxygenase Alpha Subunit, Chain A, domain 1"/>
    <property type="match status" value="1"/>
</dbReference>
<organism evidence="8 9">
    <name type="scientific">Rhodoferax sediminis</name>
    <dbReference type="NCBI Taxonomy" id="2509614"/>
    <lineage>
        <taxon>Bacteria</taxon>
        <taxon>Pseudomonadati</taxon>
        <taxon>Pseudomonadota</taxon>
        <taxon>Betaproteobacteria</taxon>
        <taxon>Burkholderiales</taxon>
        <taxon>Comamonadaceae</taxon>
        <taxon>Rhodoferax</taxon>
    </lineage>
</organism>
<dbReference type="SUPFAM" id="SSF55961">
    <property type="entry name" value="Bet v1-like"/>
    <property type="match status" value="1"/>
</dbReference>
<name>A0A515DA20_9BURK</name>
<dbReference type="InterPro" id="IPR017941">
    <property type="entry name" value="Rieske_2Fe-2S"/>
</dbReference>
<accession>A0A515DA20</accession>
<dbReference type="RefSeq" id="WP_142818429.1">
    <property type="nucleotide sequence ID" value="NZ_CP035503.1"/>
</dbReference>
<dbReference type="KEGG" id="rhf:EUB48_08170"/>
<gene>
    <name evidence="8" type="ORF">EUB48_08170</name>
</gene>
<dbReference type="PANTHER" id="PTHR43756:SF1">
    <property type="entry name" value="3-PHENYLPROPIONATE_CINNAMIC ACID DIOXYGENASE SUBUNIT ALPHA"/>
    <property type="match status" value="1"/>
</dbReference>
<keyword evidence="5" id="KW-0408">Iron</keyword>
<evidence type="ECO:0000313" key="8">
    <source>
        <dbReference type="EMBL" id="QDL37258.1"/>
    </source>
</evidence>
<proteinExistence type="inferred from homology"/>
<protein>
    <submittedName>
        <fullName evidence="8">Oxidoreductase</fullName>
    </submittedName>
</protein>
<dbReference type="InterPro" id="IPR001663">
    <property type="entry name" value="Rng_hydr_dOase-A"/>
</dbReference>
<dbReference type="Proteomes" id="UP000316798">
    <property type="component" value="Chromosome"/>
</dbReference>
<evidence type="ECO:0000313" key="9">
    <source>
        <dbReference type="Proteomes" id="UP000316798"/>
    </source>
</evidence>
<comment type="similarity">
    <text evidence="1">Belongs to the bacterial ring-hydroxylating dioxygenase alpha subunit family.</text>
</comment>
<keyword evidence="4" id="KW-0560">Oxidoreductase</keyword>
<evidence type="ECO:0000256" key="3">
    <source>
        <dbReference type="ARBA" id="ARBA00022723"/>
    </source>
</evidence>
<keyword evidence="9" id="KW-1185">Reference proteome</keyword>
<dbReference type="PRINTS" id="PR00090">
    <property type="entry name" value="RNGDIOXGNASE"/>
</dbReference>
<dbReference type="PANTHER" id="PTHR43756">
    <property type="entry name" value="CHOLINE MONOOXYGENASE, CHLOROPLASTIC"/>
    <property type="match status" value="1"/>
</dbReference>
<dbReference type="CDD" id="cd08879">
    <property type="entry name" value="RHO_alpha_C_AntDO-like"/>
    <property type="match status" value="1"/>
</dbReference>
<dbReference type="OrthoDB" id="9790995at2"/>
<reference evidence="8 9" key="1">
    <citation type="submission" date="2019-01" db="EMBL/GenBank/DDBJ databases">
        <title>Genomic insights into a novel species Rhodoferax sp.</title>
        <authorList>
            <person name="Jin L."/>
        </authorList>
    </citation>
    <scope>NUCLEOTIDE SEQUENCE [LARGE SCALE GENOMIC DNA]</scope>
    <source>
        <strain evidence="8 9">CHu59-6-5</strain>
    </source>
</reference>
<dbReference type="SUPFAM" id="SSF50022">
    <property type="entry name" value="ISP domain"/>
    <property type="match status" value="1"/>
</dbReference>
<evidence type="ECO:0000256" key="2">
    <source>
        <dbReference type="ARBA" id="ARBA00022714"/>
    </source>
</evidence>
<evidence type="ECO:0000256" key="5">
    <source>
        <dbReference type="ARBA" id="ARBA00023004"/>
    </source>
</evidence>
<keyword evidence="3" id="KW-0479">Metal-binding</keyword>
<evidence type="ECO:0000256" key="4">
    <source>
        <dbReference type="ARBA" id="ARBA00023002"/>
    </source>
</evidence>